<feature type="transmembrane region" description="Helical" evidence="7">
    <location>
        <begin position="302"/>
        <end position="323"/>
    </location>
</feature>
<dbReference type="PANTHER" id="PTHR43386">
    <property type="entry name" value="OLIGOPEPTIDE TRANSPORT SYSTEM PERMEASE PROTEIN APPC"/>
    <property type="match status" value="1"/>
</dbReference>
<dbReference type="PROSITE" id="PS50928">
    <property type="entry name" value="ABC_TM1"/>
    <property type="match status" value="1"/>
</dbReference>
<keyword evidence="4 7" id="KW-0812">Transmembrane</keyword>
<evidence type="ECO:0000256" key="3">
    <source>
        <dbReference type="ARBA" id="ARBA00022475"/>
    </source>
</evidence>
<dbReference type="InterPro" id="IPR035906">
    <property type="entry name" value="MetI-like_sf"/>
</dbReference>
<dbReference type="InterPro" id="IPR050366">
    <property type="entry name" value="BP-dependent_transpt_permease"/>
</dbReference>
<evidence type="ECO:0000256" key="1">
    <source>
        <dbReference type="ARBA" id="ARBA00004651"/>
    </source>
</evidence>
<dbReference type="InterPro" id="IPR000515">
    <property type="entry name" value="MetI-like"/>
</dbReference>
<keyword evidence="3" id="KW-1003">Cell membrane</keyword>
<evidence type="ECO:0000313" key="9">
    <source>
        <dbReference type="EMBL" id="PIE32490.1"/>
    </source>
</evidence>
<keyword evidence="6 7" id="KW-0472">Membrane</keyword>
<dbReference type="CDD" id="cd06261">
    <property type="entry name" value="TM_PBP2"/>
    <property type="match status" value="1"/>
</dbReference>
<comment type="similarity">
    <text evidence="7">Belongs to the binding-protein-dependent transport system permease family.</text>
</comment>
<dbReference type="PANTHER" id="PTHR43386:SF1">
    <property type="entry name" value="D,D-DIPEPTIDE TRANSPORT SYSTEM PERMEASE PROTEIN DDPC-RELATED"/>
    <property type="match status" value="1"/>
</dbReference>
<evidence type="ECO:0000256" key="4">
    <source>
        <dbReference type="ARBA" id="ARBA00022692"/>
    </source>
</evidence>
<evidence type="ECO:0000256" key="6">
    <source>
        <dbReference type="ARBA" id="ARBA00023136"/>
    </source>
</evidence>
<organism evidence="9 10">
    <name type="scientific">candidate division KSB3 bacterium</name>
    <dbReference type="NCBI Taxonomy" id="2044937"/>
    <lineage>
        <taxon>Bacteria</taxon>
        <taxon>candidate division KSB3</taxon>
    </lineage>
</organism>
<accession>A0A2G6KAV1</accession>
<dbReference type="AlphaFoldDB" id="A0A2G6KAV1"/>
<dbReference type="GO" id="GO:0055085">
    <property type="term" value="P:transmembrane transport"/>
    <property type="evidence" value="ECO:0007669"/>
    <property type="project" value="InterPro"/>
</dbReference>
<reference evidence="9 10" key="1">
    <citation type="submission" date="2017-10" db="EMBL/GenBank/DDBJ databases">
        <title>Novel microbial diversity and functional potential in the marine mammal oral microbiome.</title>
        <authorList>
            <person name="Dudek N.K."/>
            <person name="Sun C.L."/>
            <person name="Burstein D."/>
            <person name="Kantor R.S."/>
            <person name="Aliaga Goltsman D.S."/>
            <person name="Bik E.M."/>
            <person name="Thomas B.C."/>
            <person name="Banfield J.F."/>
            <person name="Relman D.A."/>
        </authorList>
    </citation>
    <scope>NUCLEOTIDE SEQUENCE [LARGE SCALE GENOMIC DNA]</scope>
    <source>
        <strain evidence="9">DOLJORAL78_47_16</strain>
    </source>
</reference>
<dbReference type="GO" id="GO:0005886">
    <property type="term" value="C:plasma membrane"/>
    <property type="evidence" value="ECO:0007669"/>
    <property type="project" value="UniProtKB-SubCell"/>
</dbReference>
<dbReference type="Pfam" id="PF00528">
    <property type="entry name" value="BPD_transp_1"/>
    <property type="match status" value="1"/>
</dbReference>
<evidence type="ECO:0000256" key="7">
    <source>
        <dbReference type="RuleBase" id="RU363032"/>
    </source>
</evidence>
<dbReference type="Proteomes" id="UP000230821">
    <property type="component" value="Unassembled WGS sequence"/>
</dbReference>
<evidence type="ECO:0000259" key="8">
    <source>
        <dbReference type="PROSITE" id="PS50928"/>
    </source>
</evidence>
<gene>
    <name evidence="9" type="ORF">CSA56_15410</name>
</gene>
<keyword evidence="2 7" id="KW-0813">Transport</keyword>
<comment type="subcellular location">
    <subcellularLocation>
        <location evidence="1 7">Cell membrane</location>
        <topology evidence="1 7">Multi-pass membrane protein</topology>
    </subcellularLocation>
</comment>
<evidence type="ECO:0000313" key="10">
    <source>
        <dbReference type="Proteomes" id="UP000230821"/>
    </source>
</evidence>
<proteinExistence type="inferred from homology"/>
<feature type="transmembrane region" description="Helical" evidence="7">
    <location>
        <begin position="174"/>
        <end position="194"/>
    </location>
</feature>
<dbReference type="EMBL" id="PDSK01000113">
    <property type="protein sequence ID" value="PIE32490.1"/>
    <property type="molecule type" value="Genomic_DNA"/>
</dbReference>
<comment type="caution">
    <text evidence="9">The sequence shown here is derived from an EMBL/GenBank/DDBJ whole genome shotgun (WGS) entry which is preliminary data.</text>
</comment>
<evidence type="ECO:0000256" key="5">
    <source>
        <dbReference type="ARBA" id="ARBA00022989"/>
    </source>
</evidence>
<dbReference type="Pfam" id="PF12911">
    <property type="entry name" value="OppC_N"/>
    <property type="match status" value="1"/>
</dbReference>
<protein>
    <submittedName>
        <fullName evidence="9">Peptide ABC transporter permease</fullName>
    </submittedName>
</protein>
<feature type="transmembrane region" description="Helical" evidence="7">
    <location>
        <begin position="74"/>
        <end position="95"/>
    </location>
</feature>
<feature type="transmembrane region" description="Helical" evidence="7">
    <location>
        <begin position="255"/>
        <end position="282"/>
    </location>
</feature>
<evidence type="ECO:0000256" key="2">
    <source>
        <dbReference type="ARBA" id="ARBA00022448"/>
    </source>
</evidence>
<dbReference type="Gene3D" id="1.10.3720.10">
    <property type="entry name" value="MetI-like"/>
    <property type="match status" value="1"/>
</dbReference>
<feature type="transmembrane region" description="Helical" evidence="7">
    <location>
        <begin position="5"/>
        <end position="24"/>
    </location>
</feature>
<feature type="transmembrane region" description="Helical" evidence="7">
    <location>
        <begin position="136"/>
        <end position="162"/>
    </location>
</feature>
<name>A0A2G6KAV1_9BACT</name>
<dbReference type="InterPro" id="IPR025966">
    <property type="entry name" value="OppC_N"/>
</dbReference>
<keyword evidence="5 7" id="KW-1133">Transmembrane helix</keyword>
<dbReference type="SUPFAM" id="SSF161098">
    <property type="entry name" value="MetI-like"/>
    <property type="match status" value="1"/>
</dbReference>
<sequence>MRIKLFYLFLFNTILLLIFAPRASKESVSYGLFTLVTLGLFFLVRQVAKHKQTETRLKSGGALMWKRLSRNKNALFGMCVLIVLIYASILAPFLAPHDPLELDWAALNQGISEAHWLGTDDMGRDIFSRALFGTRVAIGIGITAVLLNTLIGTTLGLIAGFYGGKVDNIIMRGLEIWNSIPFILLAIAIMAALGTGIGKLILIISLSNLMVFARIIRGSVLLVKESDYIAAARVIGIPDTHILLKHVLPNCVSPILVLVSLSIGETILVIAGLSFLGLGIQPPMPSLGAMLSNGQQFLHENILMSFVPGVAILLIVLSFNLFGDGVRDALDTKLTN</sequence>
<feature type="transmembrane region" description="Helical" evidence="7">
    <location>
        <begin position="200"/>
        <end position="223"/>
    </location>
</feature>
<feature type="transmembrane region" description="Helical" evidence="7">
    <location>
        <begin position="30"/>
        <end position="48"/>
    </location>
</feature>
<feature type="domain" description="ABC transmembrane type-1" evidence="8">
    <location>
        <begin position="134"/>
        <end position="323"/>
    </location>
</feature>